<keyword evidence="6 7" id="KW-0472">Membrane</keyword>
<keyword evidence="3" id="KW-0997">Cell inner membrane</keyword>
<organism evidence="9">
    <name type="scientific">bioreactor metagenome</name>
    <dbReference type="NCBI Taxonomy" id="1076179"/>
    <lineage>
        <taxon>unclassified sequences</taxon>
        <taxon>metagenomes</taxon>
        <taxon>ecological metagenomes</taxon>
    </lineage>
</organism>
<feature type="transmembrane region" description="Helical" evidence="7">
    <location>
        <begin position="69"/>
        <end position="86"/>
    </location>
</feature>
<evidence type="ECO:0000256" key="5">
    <source>
        <dbReference type="ARBA" id="ARBA00022989"/>
    </source>
</evidence>
<dbReference type="InterPro" id="IPR004681">
    <property type="entry name" value="TRAP_DctM"/>
</dbReference>
<evidence type="ECO:0000256" key="4">
    <source>
        <dbReference type="ARBA" id="ARBA00022692"/>
    </source>
</evidence>
<keyword evidence="4 7" id="KW-0812">Transmembrane</keyword>
<comment type="caution">
    <text evidence="9">The sequence shown here is derived from an EMBL/GenBank/DDBJ whole genome shotgun (WGS) entry which is preliminary data.</text>
</comment>
<evidence type="ECO:0000256" key="2">
    <source>
        <dbReference type="ARBA" id="ARBA00022475"/>
    </source>
</evidence>
<sequence>MLMEANAAIVMMTPLLMPLLTAYKIDTIHFGMIMSMNLYIGLLTPPVGVCLLLGNTIGGGQFSKTLKEAIPFMLIALVVLLLITYFPPLTTWLPSL</sequence>
<dbReference type="PANTHER" id="PTHR33362">
    <property type="entry name" value="SIALIC ACID TRAP TRANSPORTER PERMEASE PROTEIN SIAT-RELATED"/>
    <property type="match status" value="1"/>
</dbReference>
<accession>A0A645HXW1</accession>
<dbReference type="Pfam" id="PF06808">
    <property type="entry name" value="DctM"/>
    <property type="match status" value="1"/>
</dbReference>
<dbReference type="PANTHER" id="PTHR33362:SF2">
    <property type="entry name" value="TRAP TRANSPORTER LARGE PERMEASE PROTEIN"/>
    <property type="match status" value="1"/>
</dbReference>
<feature type="domain" description="TRAP C4-dicarboxylate transport system permease DctM subunit" evidence="8">
    <location>
        <begin position="1"/>
        <end position="88"/>
    </location>
</feature>
<gene>
    <name evidence="9" type="primary">dctM_94</name>
    <name evidence="9" type="ORF">SDC9_190588</name>
</gene>
<keyword evidence="5 7" id="KW-1133">Transmembrane helix</keyword>
<dbReference type="GO" id="GO:0005886">
    <property type="term" value="C:plasma membrane"/>
    <property type="evidence" value="ECO:0007669"/>
    <property type="project" value="UniProtKB-SubCell"/>
</dbReference>
<dbReference type="AlphaFoldDB" id="A0A645HXW1"/>
<feature type="transmembrane region" description="Helical" evidence="7">
    <location>
        <begin position="38"/>
        <end position="57"/>
    </location>
</feature>
<dbReference type="InterPro" id="IPR010656">
    <property type="entry name" value="DctM"/>
</dbReference>
<keyword evidence="2" id="KW-1003">Cell membrane</keyword>
<dbReference type="EMBL" id="VSSQ01101167">
    <property type="protein sequence ID" value="MPN43029.1"/>
    <property type="molecule type" value="Genomic_DNA"/>
</dbReference>
<evidence type="ECO:0000256" key="3">
    <source>
        <dbReference type="ARBA" id="ARBA00022519"/>
    </source>
</evidence>
<protein>
    <submittedName>
        <fullName evidence="9">C4-dicarboxylate TRAP transporter large permease protein DctM</fullName>
    </submittedName>
</protein>
<evidence type="ECO:0000259" key="8">
    <source>
        <dbReference type="Pfam" id="PF06808"/>
    </source>
</evidence>
<evidence type="ECO:0000256" key="1">
    <source>
        <dbReference type="ARBA" id="ARBA00004429"/>
    </source>
</evidence>
<evidence type="ECO:0000313" key="9">
    <source>
        <dbReference type="EMBL" id="MPN43029.1"/>
    </source>
</evidence>
<proteinExistence type="predicted"/>
<evidence type="ECO:0000256" key="6">
    <source>
        <dbReference type="ARBA" id="ARBA00023136"/>
    </source>
</evidence>
<evidence type="ECO:0000256" key="7">
    <source>
        <dbReference type="SAM" id="Phobius"/>
    </source>
</evidence>
<comment type="subcellular location">
    <subcellularLocation>
        <location evidence="1">Cell inner membrane</location>
        <topology evidence="1">Multi-pass membrane protein</topology>
    </subcellularLocation>
</comment>
<reference evidence="9" key="1">
    <citation type="submission" date="2019-08" db="EMBL/GenBank/DDBJ databases">
        <authorList>
            <person name="Kucharzyk K."/>
            <person name="Murdoch R.W."/>
            <person name="Higgins S."/>
            <person name="Loffler F."/>
        </authorList>
    </citation>
    <scope>NUCLEOTIDE SEQUENCE</scope>
</reference>
<name>A0A645HXW1_9ZZZZ</name>
<dbReference type="GO" id="GO:0022857">
    <property type="term" value="F:transmembrane transporter activity"/>
    <property type="evidence" value="ECO:0007669"/>
    <property type="project" value="TreeGrafter"/>
</dbReference>